<name>C9YBC8_CURXX</name>
<protein>
    <recommendedName>
        <fullName evidence="3">HMA domain-containing protein</fullName>
    </recommendedName>
</protein>
<feature type="domain" description="HMA" evidence="3">
    <location>
        <begin position="2"/>
        <end position="67"/>
    </location>
</feature>
<proteinExistence type="predicted"/>
<reference evidence="4" key="1">
    <citation type="journal article" date="2010" name="Nature">
        <title>The dynamic genome of Hydra.</title>
        <authorList>
            <person name="Chapman J.A."/>
            <person name="Kirkness E.F."/>
            <person name="Simakov O."/>
            <person name="Hampson S.E."/>
            <person name="Mitros T."/>
            <person name="Weinmaier T."/>
            <person name="Rattei T."/>
            <person name="Balasubramanian P.G."/>
            <person name="Borman J."/>
            <person name="Busam D."/>
            <person name="Disbennett K."/>
            <person name="Pfannkoch C."/>
            <person name="Sumin N."/>
            <person name="Sutton G."/>
            <person name="Viswanathan L."/>
            <person name="Walenz B."/>
            <person name="Goodstein D.M."/>
            <person name="Hellsten U."/>
            <person name="Kawashima T."/>
            <person name="Prochnik S.E."/>
            <person name="Putnam N.H."/>
            <person name="Shu S."/>
            <person name="Blumberg B."/>
            <person name="Dana C.E."/>
            <person name="Gee L."/>
            <person name="Kibler D.F."/>
            <person name="Law L."/>
            <person name="Lindgens D."/>
            <person name="Martinez D.E."/>
            <person name="Peng J."/>
            <person name="Wigge P.A."/>
            <person name="Bertulat B."/>
            <person name="Guder C."/>
            <person name="Nakamura Y."/>
            <person name="Ozbek S."/>
            <person name="Watanabe H."/>
            <person name="Khalturin K."/>
            <person name="Hemmrich G."/>
            <person name="Franke A."/>
            <person name="Augustin R."/>
            <person name="Fraune S."/>
            <person name="Hayakawa E."/>
            <person name="Hayakawa S."/>
            <person name="Hirose M."/>
            <person name="Hwang J."/>
            <person name="Ikeo K."/>
            <person name="Nishimiya-Fujisawa C."/>
            <person name="Ogura A."/>
            <person name="Takahashi T."/>
            <person name="Steinmetz P.R."/>
            <person name="Zhang X."/>
            <person name="Aufschnaiter R."/>
            <person name="Eder M.K."/>
            <person name="Gorny A.K."/>
            <person name="Salvenmoser W."/>
            <person name="Heimberg A.M."/>
            <person name="Wheeler B.M."/>
            <person name="Peterson K.J."/>
            <person name="Boettger A."/>
            <person name="Tischler P."/>
            <person name="Wolf A."/>
            <person name="Gojobori T."/>
            <person name="Remington K.A."/>
            <person name="Strausberg R.L."/>
            <person name="Venter J."/>
            <person name="Technau U."/>
            <person name="Hobmayer B."/>
            <person name="Bosch T.C."/>
            <person name="Holstein T.W."/>
            <person name="Fujisawa T."/>
            <person name="Bode H.R."/>
            <person name="David C.N."/>
            <person name="Rokhsar D.S."/>
            <person name="Steele R.E."/>
        </authorList>
    </citation>
    <scope>NUCLEOTIDE SEQUENCE</scope>
</reference>
<accession>C9YBC8</accession>
<dbReference type="InterPro" id="IPR036163">
    <property type="entry name" value="HMA_dom_sf"/>
</dbReference>
<dbReference type="SUPFAM" id="SSF55008">
    <property type="entry name" value="HMA, heavy metal-associated domain"/>
    <property type="match status" value="1"/>
</dbReference>
<dbReference type="EMBL" id="FN543104">
    <property type="protein sequence ID" value="CBA29864.1"/>
    <property type="molecule type" value="Genomic_DNA"/>
</dbReference>
<dbReference type="Gene3D" id="3.30.70.100">
    <property type="match status" value="1"/>
</dbReference>
<evidence type="ECO:0000259" key="3">
    <source>
        <dbReference type="PROSITE" id="PS50846"/>
    </source>
</evidence>
<sequence>MEILELNVQGMRCGACVKHVTKALMSVPGVAHVDVDLENGRAKVRADLQAGSESLIAALASEDYPATVVSIDDAAAPPKAGGCDSGSGSNSGCCCR</sequence>
<evidence type="ECO:0000256" key="1">
    <source>
        <dbReference type="ARBA" id="ARBA00022723"/>
    </source>
</evidence>
<gene>
    <name evidence="4" type="ORF">Csp_A14290</name>
</gene>
<feature type="compositionally biased region" description="Low complexity" evidence="2">
    <location>
        <begin position="86"/>
        <end position="96"/>
    </location>
</feature>
<evidence type="ECO:0000256" key="2">
    <source>
        <dbReference type="SAM" id="MobiDB-lite"/>
    </source>
</evidence>
<dbReference type="InterPro" id="IPR006121">
    <property type="entry name" value="HMA_dom"/>
</dbReference>
<dbReference type="InterPro" id="IPR017969">
    <property type="entry name" value="Heavy-metal-associated_CS"/>
</dbReference>
<dbReference type="GO" id="GO:0046872">
    <property type="term" value="F:metal ion binding"/>
    <property type="evidence" value="ECO:0007669"/>
    <property type="project" value="UniProtKB-KW"/>
</dbReference>
<dbReference type="PROSITE" id="PS50846">
    <property type="entry name" value="HMA_2"/>
    <property type="match status" value="1"/>
</dbReference>
<organism evidence="4">
    <name type="scientific">Curvibacter symbiont subsp. Hydra magnipapillata</name>
    <dbReference type="NCBI Taxonomy" id="667019"/>
    <lineage>
        <taxon>Bacteria</taxon>
        <taxon>Pseudomonadati</taxon>
        <taxon>Pseudomonadota</taxon>
        <taxon>Betaproteobacteria</taxon>
        <taxon>Burkholderiales</taxon>
        <taxon>Comamonadaceae</taxon>
        <taxon>Curvibacter</taxon>
    </lineage>
</organism>
<dbReference type="AlphaFoldDB" id="C9YBC8"/>
<dbReference type="PROSITE" id="PS01047">
    <property type="entry name" value="HMA_1"/>
    <property type="match status" value="1"/>
</dbReference>
<dbReference type="Pfam" id="PF00403">
    <property type="entry name" value="HMA"/>
    <property type="match status" value="1"/>
</dbReference>
<keyword evidence="1" id="KW-0479">Metal-binding</keyword>
<feature type="region of interest" description="Disordered" evidence="2">
    <location>
        <begin position="76"/>
        <end position="96"/>
    </location>
</feature>
<dbReference type="CDD" id="cd00371">
    <property type="entry name" value="HMA"/>
    <property type="match status" value="1"/>
</dbReference>
<evidence type="ECO:0000313" key="4">
    <source>
        <dbReference type="EMBL" id="CBA29864.1"/>
    </source>
</evidence>